<organism evidence="1 2">
    <name type="scientific">Bacteroides vicugnae</name>
    <dbReference type="NCBI Taxonomy" id="3037989"/>
    <lineage>
        <taxon>Bacteria</taxon>
        <taxon>Pseudomonadati</taxon>
        <taxon>Bacteroidota</taxon>
        <taxon>Bacteroidia</taxon>
        <taxon>Bacteroidales</taxon>
        <taxon>Bacteroidaceae</taxon>
        <taxon>Bacteroides</taxon>
    </lineage>
</organism>
<keyword evidence="2" id="KW-1185">Reference proteome</keyword>
<evidence type="ECO:0000313" key="1">
    <source>
        <dbReference type="EMBL" id="MDY7257293.1"/>
    </source>
</evidence>
<comment type="caution">
    <text evidence="1">The sequence shown here is derived from an EMBL/GenBank/DDBJ whole genome shotgun (WGS) entry which is preliminary data.</text>
</comment>
<dbReference type="EMBL" id="JARZAK010000002">
    <property type="protein sequence ID" value="MDY7257293.1"/>
    <property type="molecule type" value="Genomic_DNA"/>
</dbReference>
<dbReference type="Proteomes" id="UP001292913">
    <property type="component" value="Unassembled WGS sequence"/>
</dbReference>
<proteinExistence type="predicted"/>
<gene>
    <name evidence="1" type="ORF">QHG74_06135</name>
</gene>
<reference evidence="1 2" key="1">
    <citation type="submission" date="2023-04" db="EMBL/GenBank/DDBJ databases">
        <title>Bacteroides pacosi sp. nov., isolated from the fecal material of an alpaca.</title>
        <authorList>
            <person name="Miller S."/>
            <person name="Hendry M."/>
            <person name="King J."/>
            <person name="Sankaranarayanan K."/>
            <person name="Lawson P.A."/>
        </authorList>
    </citation>
    <scope>NUCLEOTIDE SEQUENCE [LARGE SCALE GENOMIC DNA]</scope>
    <source>
        <strain evidence="1 2">A2-P53</strain>
    </source>
</reference>
<protein>
    <submittedName>
        <fullName evidence="1">Uncharacterized protein</fullName>
    </submittedName>
</protein>
<sequence>MNDFHFNDYFPEEGDEISGFIKGLFMRKKQEYKRLTMRDLQEGIIKEKIY</sequence>
<name>A0ABU5HM81_9BACE</name>
<accession>A0ABU5HM81</accession>
<evidence type="ECO:0000313" key="2">
    <source>
        <dbReference type="Proteomes" id="UP001292913"/>
    </source>
</evidence>